<dbReference type="AlphaFoldDB" id="A0A5M8P3Z0"/>
<evidence type="ECO:0000313" key="1">
    <source>
        <dbReference type="EMBL" id="KAA6303173.1"/>
    </source>
</evidence>
<reference evidence="1 2" key="1">
    <citation type="submission" date="2019-03" db="EMBL/GenBank/DDBJ databases">
        <title>Single cell metagenomics reveals metabolic interactions within the superorganism composed of flagellate Streblomastix strix and complex community of Bacteroidetes bacteria on its surface.</title>
        <authorList>
            <person name="Treitli S.C."/>
            <person name="Kolisko M."/>
            <person name="Husnik F."/>
            <person name="Keeling P."/>
            <person name="Hampl V."/>
        </authorList>
    </citation>
    <scope>NUCLEOTIDE SEQUENCE [LARGE SCALE GENOMIC DNA]</scope>
    <source>
        <strain evidence="1">St1</strain>
    </source>
</reference>
<organism evidence="1 2">
    <name type="scientific">Candidatus Ordinivivax streblomastigis</name>
    <dbReference type="NCBI Taxonomy" id="2540710"/>
    <lineage>
        <taxon>Bacteria</taxon>
        <taxon>Pseudomonadati</taxon>
        <taxon>Bacteroidota</taxon>
        <taxon>Bacteroidia</taxon>
        <taxon>Bacteroidales</taxon>
        <taxon>Candidatus Ordinivivax</taxon>
    </lineage>
</organism>
<proteinExistence type="predicted"/>
<comment type="caution">
    <text evidence="1">The sequence shown here is derived from an EMBL/GenBank/DDBJ whole genome shotgun (WGS) entry which is preliminary data.</text>
</comment>
<protein>
    <submittedName>
        <fullName evidence="1">Uncharacterized protein</fullName>
    </submittedName>
</protein>
<sequence length="135" mass="15746">MDITKKITTFEDACKVLGLEPENLPIVEHLPEKDRQSIIAYYKLTIIARALNEGWEPDFSDCNQWKYWNWFYVETSGATAGFACALTDYAASNTHAGVGSRLCFKTRELATYARENFRDLYFEYLFIDMPKNYRK</sequence>
<dbReference type="EMBL" id="SNRX01000003">
    <property type="protein sequence ID" value="KAA6303173.1"/>
    <property type="molecule type" value="Genomic_DNA"/>
</dbReference>
<gene>
    <name evidence="1" type="ORF">EZS26_000776</name>
</gene>
<evidence type="ECO:0000313" key="2">
    <source>
        <dbReference type="Proteomes" id="UP000324575"/>
    </source>
</evidence>
<accession>A0A5M8P3Z0</accession>
<dbReference type="Proteomes" id="UP000324575">
    <property type="component" value="Unassembled WGS sequence"/>
</dbReference>
<name>A0A5M8P3Z0_9BACT</name>